<feature type="compositionally biased region" description="Acidic residues" evidence="1">
    <location>
        <begin position="138"/>
        <end position="161"/>
    </location>
</feature>
<feature type="compositionally biased region" description="Low complexity" evidence="1">
    <location>
        <begin position="229"/>
        <end position="248"/>
    </location>
</feature>
<proteinExistence type="predicted"/>
<organism evidence="2 3">
    <name type="scientific">Crenichthys baileyi</name>
    <name type="common">White River springfish</name>
    <dbReference type="NCBI Taxonomy" id="28760"/>
    <lineage>
        <taxon>Eukaryota</taxon>
        <taxon>Metazoa</taxon>
        <taxon>Chordata</taxon>
        <taxon>Craniata</taxon>
        <taxon>Vertebrata</taxon>
        <taxon>Euteleostomi</taxon>
        <taxon>Actinopterygii</taxon>
        <taxon>Neopterygii</taxon>
        <taxon>Teleostei</taxon>
        <taxon>Neoteleostei</taxon>
        <taxon>Acanthomorphata</taxon>
        <taxon>Ovalentaria</taxon>
        <taxon>Atherinomorphae</taxon>
        <taxon>Cyprinodontiformes</taxon>
        <taxon>Goodeidae</taxon>
        <taxon>Crenichthys</taxon>
    </lineage>
</organism>
<sequence length="292" mass="33094">MVAMQTEQELVCVQGSSGKQAVRSRANLRVLECQMWIEERREHADGQEDEDDDDNRDGACYCGGGGSGDCDVNSDNHEDDKEEEEEVSDDREDYGGRGSQDCDVDVDDCDRNDHDTEDIGERQSNATRLAKEQGKEDEKEEGTDNVPVIEEEEQQPEEEDEEQKKMMKKEKMKTNKTKKKKKGKTNKKENNKKYKNKKKTKAKIQRILLHPVTFPEMVKYNGILTHAHSNSSRASRSSRGDSSSSRLRPQLLGVKRAPLSTRLLNPSCRGCTRGDRPCTPWPSGRTEMCPLP</sequence>
<protein>
    <submittedName>
        <fullName evidence="2">Uncharacterized protein</fullName>
    </submittedName>
</protein>
<feature type="compositionally biased region" description="Basic residues" evidence="1">
    <location>
        <begin position="193"/>
        <end position="202"/>
    </location>
</feature>
<evidence type="ECO:0000256" key="1">
    <source>
        <dbReference type="SAM" id="MobiDB-lite"/>
    </source>
</evidence>
<feature type="region of interest" description="Disordered" evidence="1">
    <location>
        <begin position="38"/>
        <end position="202"/>
    </location>
</feature>
<feature type="compositionally biased region" description="Acidic residues" evidence="1">
    <location>
        <begin position="80"/>
        <end position="92"/>
    </location>
</feature>
<keyword evidence="3" id="KW-1185">Reference proteome</keyword>
<evidence type="ECO:0000313" key="2">
    <source>
        <dbReference type="EMBL" id="KAK5623402.1"/>
    </source>
</evidence>
<name>A0AAV9SS90_9TELE</name>
<comment type="caution">
    <text evidence="2">The sequence shown here is derived from an EMBL/GenBank/DDBJ whole genome shotgun (WGS) entry which is preliminary data.</text>
</comment>
<feature type="compositionally biased region" description="Basic residues" evidence="1">
    <location>
        <begin position="166"/>
        <end position="185"/>
    </location>
</feature>
<dbReference type="Proteomes" id="UP001311232">
    <property type="component" value="Unassembled WGS sequence"/>
</dbReference>
<feature type="compositionally biased region" description="Basic and acidic residues" evidence="1">
    <location>
        <begin position="109"/>
        <end position="121"/>
    </location>
</feature>
<evidence type="ECO:0000313" key="3">
    <source>
        <dbReference type="Proteomes" id="UP001311232"/>
    </source>
</evidence>
<dbReference type="AlphaFoldDB" id="A0AAV9SS90"/>
<dbReference type="EMBL" id="JAHHUM010000031">
    <property type="protein sequence ID" value="KAK5623402.1"/>
    <property type="molecule type" value="Genomic_DNA"/>
</dbReference>
<gene>
    <name evidence="2" type="ORF">CRENBAI_014848</name>
</gene>
<accession>A0AAV9SS90</accession>
<reference evidence="2 3" key="1">
    <citation type="submission" date="2021-06" db="EMBL/GenBank/DDBJ databases">
        <authorList>
            <person name="Palmer J.M."/>
        </authorList>
    </citation>
    <scope>NUCLEOTIDE SEQUENCE [LARGE SCALE GENOMIC DNA]</scope>
    <source>
        <strain evidence="2 3">MEX-2019</strain>
        <tissue evidence="2">Muscle</tissue>
    </source>
</reference>
<feature type="region of interest" description="Disordered" evidence="1">
    <location>
        <begin position="228"/>
        <end position="250"/>
    </location>
</feature>